<dbReference type="GO" id="GO:0016787">
    <property type="term" value="F:hydrolase activity"/>
    <property type="evidence" value="ECO:0007669"/>
    <property type="project" value="UniProtKB-KW"/>
</dbReference>
<organism evidence="3 4">
    <name type="scientific">Clostridium saudiense</name>
    <dbReference type="NCBI Taxonomy" id="1414720"/>
    <lineage>
        <taxon>Bacteria</taxon>
        <taxon>Bacillati</taxon>
        <taxon>Bacillota</taxon>
        <taxon>Clostridia</taxon>
        <taxon>Eubacteriales</taxon>
        <taxon>Clostridiaceae</taxon>
        <taxon>Clostridium</taxon>
    </lineage>
</organism>
<dbReference type="PANTHER" id="PTHR43736">
    <property type="entry name" value="ADP-RIBOSE PYROPHOSPHATASE"/>
    <property type="match status" value="1"/>
</dbReference>
<dbReference type="InterPro" id="IPR059176">
    <property type="entry name" value="UDP-X_N"/>
</dbReference>
<comment type="similarity">
    <text evidence="1">Belongs to the Nudix hydrolase family.</text>
</comment>
<dbReference type="RefSeq" id="WP_148322374.1">
    <property type="nucleotide sequence ID" value="NZ_JACJLL010000184.1"/>
</dbReference>
<dbReference type="Pfam" id="PF12535">
    <property type="entry name" value="Nudix_N"/>
    <property type="match status" value="1"/>
</dbReference>
<keyword evidence="3" id="KW-0378">Hydrolase</keyword>
<reference evidence="3 4" key="1">
    <citation type="journal article" date="2021" name="Sci. Rep.">
        <title>The distribution of antibiotic resistance genes in chicken gut microbiota commensals.</title>
        <authorList>
            <person name="Juricova H."/>
            <person name="Matiasovicova J."/>
            <person name="Kubasova T."/>
            <person name="Cejkova D."/>
            <person name="Rychlik I."/>
        </authorList>
    </citation>
    <scope>NUCLEOTIDE SEQUENCE [LARGE SCALE GENOMIC DNA]</scope>
    <source>
        <strain evidence="3 4">An435</strain>
    </source>
</reference>
<sequence length="209" mass="24085">MNNTFLKEPWLKWAIEIQSIAQCGLTYTKDVYDKERYEQLRNIAAEMLSYKTEIPVNKIKNLFCNEEGYQTPKLDTRAAIFKDGKILLVHEKSGTWSLPGGWVDVLESIESNTIKEVKEEAGLDVIAKKIIAIQDRNKHNTPLYPYGVCKVFVQCDLIGGEFIENIETTEIGYFSLDNLPNLSNEKSNFEQIEMCFKAKEDENWIVVFD</sequence>
<name>A0ABS2FKH4_9CLOT</name>
<dbReference type="SUPFAM" id="SSF55811">
    <property type="entry name" value="Nudix"/>
    <property type="match status" value="1"/>
</dbReference>
<dbReference type="Gene3D" id="3.90.79.10">
    <property type="entry name" value="Nucleoside Triphosphate Pyrophosphohydrolase"/>
    <property type="match status" value="1"/>
</dbReference>
<dbReference type="InterPro" id="IPR000086">
    <property type="entry name" value="NUDIX_hydrolase_dom"/>
</dbReference>
<proteinExistence type="inferred from homology"/>
<evidence type="ECO:0000259" key="2">
    <source>
        <dbReference type="PROSITE" id="PS51462"/>
    </source>
</evidence>
<dbReference type="CDD" id="cd18889">
    <property type="entry name" value="NUDIX_ADPRase"/>
    <property type="match status" value="1"/>
</dbReference>
<dbReference type="EMBL" id="JACJLL010000184">
    <property type="protein sequence ID" value="MBM6820859.1"/>
    <property type="molecule type" value="Genomic_DNA"/>
</dbReference>
<dbReference type="Gene3D" id="6.10.250.1120">
    <property type="match status" value="1"/>
</dbReference>
<gene>
    <name evidence="3" type="ORF">H6A19_16200</name>
</gene>
<keyword evidence="4" id="KW-1185">Reference proteome</keyword>
<evidence type="ECO:0000313" key="3">
    <source>
        <dbReference type="EMBL" id="MBM6820859.1"/>
    </source>
</evidence>
<dbReference type="PANTHER" id="PTHR43736:SF1">
    <property type="entry name" value="DIHYDRONEOPTERIN TRIPHOSPHATE DIPHOSPHATASE"/>
    <property type="match status" value="1"/>
</dbReference>
<evidence type="ECO:0000256" key="1">
    <source>
        <dbReference type="ARBA" id="ARBA00005582"/>
    </source>
</evidence>
<evidence type="ECO:0000313" key="4">
    <source>
        <dbReference type="Proteomes" id="UP000767334"/>
    </source>
</evidence>
<dbReference type="Pfam" id="PF00293">
    <property type="entry name" value="NUDIX"/>
    <property type="match status" value="1"/>
</dbReference>
<dbReference type="InterPro" id="IPR015797">
    <property type="entry name" value="NUDIX_hydrolase-like_dom_sf"/>
</dbReference>
<dbReference type="PROSITE" id="PS51462">
    <property type="entry name" value="NUDIX"/>
    <property type="match status" value="1"/>
</dbReference>
<protein>
    <submittedName>
        <fullName evidence="3">NUDIX hydrolase</fullName>
    </submittedName>
</protein>
<comment type="caution">
    <text evidence="3">The sequence shown here is derived from an EMBL/GenBank/DDBJ whole genome shotgun (WGS) entry which is preliminary data.</text>
</comment>
<accession>A0ABS2FKH4</accession>
<feature type="domain" description="Nudix hydrolase" evidence="2">
    <location>
        <begin position="71"/>
        <end position="196"/>
    </location>
</feature>
<dbReference type="Proteomes" id="UP000767334">
    <property type="component" value="Unassembled WGS sequence"/>
</dbReference>